<feature type="transmembrane region" description="Helical" evidence="9">
    <location>
        <begin position="295"/>
        <end position="321"/>
    </location>
</feature>
<sequence length="414" mass="43349">MGIFSKFIHSYKDGNLIIQIIIGMVCGAMLGFIAFKSDSQSIKQIVMSISILGDLFVGGLKAVAPILVFVLIVSAISTRNIDSESKGFKSVIFYYVVGTLGAALIAVGASFLFPVSLTLDGVDAVSKAAPKEISDVLKTLLLKIVDNPVNAVASANYIGILAWAIGFGVVLRHSSGETKTMIINVSDAVTKIVRFIIRLAPFGIFGIVAFSVYDSGGSSLLEYAKLLILLVGVMLTVALVVNPLIVFLSLRKNPYPLVFTCLKESGITAFFTRSSAANIPINLNLCKKLNIKEEIYSVSIPLGASMNMAGAAITISVLALAAVNSVDSINVSFANAFMLSVLSSVSACGASGVPGGSLMLIPLACSLFNIPNDVAMQVVAIGVAIGVIQDSVETALNSSSDVLFTAVASMKDEK</sequence>
<accession>A0A1S6U834</accession>
<feature type="transmembrane region" description="Helical" evidence="9">
    <location>
        <begin position="91"/>
        <end position="113"/>
    </location>
</feature>
<organism evidence="10 11">
    <name type="scientific">Campylobacter pinnipediorum subsp. caledonicus</name>
    <dbReference type="NCBI Taxonomy" id="1874362"/>
    <lineage>
        <taxon>Bacteria</taxon>
        <taxon>Pseudomonadati</taxon>
        <taxon>Campylobacterota</taxon>
        <taxon>Epsilonproteobacteria</taxon>
        <taxon>Campylobacterales</taxon>
        <taxon>Campylobacteraceae</taxon>
        <taxon>Campylobacter</taxon>
    </lineage>
</organism>
<dbReference type="SUPFAM" id="SSF118215">
    <property type="entry name" value="Proton glutamate symport protein"/>
    <property type="match status" value="1"/>
</dbReference>
<feature type="transmembrane region" description="Helical" evidence="9">
    <location>
        <begin position="16"/>
        <end position="35"/>
    </location>
</feature>
<dbReference type="GO" id="GO:0015826">
    <property type="term" value="P:threonine transport"/>
    <property type="evidence" value="ECO:0007669"/>
    <property type="project" value="InterPro"/>
</dbReference>
<evidence type="ECO:0000256" key="3">
    <source>
        <dbReference type="ARBA" id="ARBA00022475"/>
    </source>
</evidence>
<keyword evidence="3" id="KW-1003">Cell membrane</keyword>
<dbReference type="GO" id="GO:0005295">
    <property type="term" value="F:neutral L-amino acid:sodium symporter activity"/>
    <property type="evidence" value="ECO:0007669"/>
    <property type="project" value="TreeGrafter"/>
</dbReference>
<feature type="transmembrane region" description="Helical" evidence="9">
    <location>
        <begin position="192"/>
        <end position="213"/>
    </location>
</feature>
<feature type="transmembrane region" description="Helical" evidence="9">
    <location>
        <begin position="225"/>
        <end position="250"/>
    </location>
</feature>
<dbReference type="PANTHER" id="PTHR42865:SF8">
    <property type="entry name" value="SERINE_THREONINE TRANSPORTER SSTT"/>
    <property type="match status" value="1"/>
</dbReference>
<dbReference type="InterPro" id="IPR023025">
    <property type="entry name" value="Ser_Thr_transp_SstT"/>
</dbReference>
<dbReference type="GO" id="GO:0032329">
    <property type="term" value="P:serine transport"/>
    <property type="evidence" value="ECO:0007669"/>
    <property type="project" value="InterPro"/>
</dbReference>
<evidence type="ECO:0000256" key="6">
    <source>
        <dbReference type="ARBA" id="ARBA00022970"/>
    </source>
</evidence>
<evidence type="ECO:0000256" key="5">
    <source>
        <dbReference type="ARBA" id="ARBA00022847"/>
    </source>
</evidence>
<protein>
    <submittedName>
        <fullName evidence="10">Sodium ion-motive force-driven serine/threonine transporter</fullName>
    </submittedName>
</protein>
<gene>
    <name evidence="10" type="primary">sstT</name>
    <name evidence="10" type="ORF">CPIN18021_1038</name>
</gene>
<dbReference type="InterPro" id="IPR001991">
    <property type="entry name" value="Na-dicarboxylate_symporter"/>
</dbReference>
<keyword evidence="5" id="KW-0769">Symport</keyword>
<dbReference type="RefSeq" id="WP_078423457.1">
    <property type="nucleotide sequence ID" value="NZ_CP017018.1"/>
</dbReference>
<dbReference type="PRINTS" id="PR00173">
    <property type="entry name" value="EDTRNSPORT"/>
</dbReference>
<keyword evidence="6" id="KW-0029">Amino-acid transport</keyword>
<feature type="transmembrane region" description="Helical" evidence="9">
    <location>
        <begin position="55"/>
        <end position="79"/>
    </location>
</feature>
<feature type="transmembrane region" description="Helical" evidence="9">
    <location>
        <begin position="333"/>
        <end position="353"/>
    </location>
</feature>
<name>A0A1S6U834_9BACT</name>
<feature type="transmembrane region" description="Helical" evidence="9">
    <location>
        <begin position="151"/>
        <end position="171"/>
    </location>
</feature>
<dbReference type="GeneID" id="56566676"/>
<keyword evidence="7 9" id="KW-1133">Transmembrane helix</keyword>
<keyword evidence="8 9" id="KW-0472">Membrane</keyword>
<dbReference type="InterPro" id="IPR036458">
    <property type="entry name" value="Na:dicarbo_symporter_sf"/>
</dbReference>
<dbReference type="HAMAP" id="MF_01582">
    <property type="entry name" value="Ser_Thr_transp_SstT"/>
    <property type="match status" value="1"/>
</dbReference>
<dbReference type="KEGG" id="cpin:CPIN18020_1036"/>
<evidence type="ECO:0000256" key="8">
    <source>
        <dbReference type="ARBA" id="ARBA00023136"/>
    </source>
</evidence>
<dbReference type="PANTHER" id="PTHR42865">
    <property type="entry name" value="PROTON/GLUTAMATE-ASPARTATE SYMPORTER"/>
    <property type="match status" value="1"/>
</dbReference>
<dbReference type="NCBIfam" id="NF010151">
    <property type="entry name" value="PRK13628.1"/>
    <property type="match status" value="1"/>
</dbReference>
<evidence type="ECO:0000256" key="1">
    <source>
        <dbReference type="ARBA" id="ARBA00004141"/>
    </source>
</evidence>
<dbReference type="Proteomes" id="UP000190868">
    <property type="component" value="Chromosome"/>
</dbReference>
<dbReference type="EMBL" id="CP017258">
    <property type="protein sequence ID" value="AQW87840.1"/>
    <property type="molecule type" value="Genomic_DNA"/>
</dbReference>
<evidence type="ECO:0000256" key="7">
    <source>
        <dbReference type="ARBA" id="ARBA00022989"/>
    </source>
</evidence>
<keyword evidence="4 9" id="KW-0812">Transmembrane</keyword>
<dbReference type="Gene3D" id="1.10.3860.10">
    <property type="entry name" value="Sodium:dicarboxylate symporter"/>
    <property type="match status" value="1"/>
</dbReference>
<evidence type="ECO:0000256" key="2">
    <source>
        <dbReference type="ARBA" id="ARBA00022448"/>
    </source>
</evidence>
<comment type="subcellular location">
    <subcellularLocation>
        <location evidence="1">Membrane</location>
        <topology evidence="1">Multi-pass membrane protein</topology>
    </subcellularLocation>
</comment>
<keyword evidence="2" id="KW-0813">Transport</keyword>
<evidence type="ECO:0000313" key="11">
    <source>
        <dbReference type="Proteomes" id="UP000190868"/>
    </source>
</evidence>
<evidence type="ECO:0000313" key="10">
    <source>
        <dbReference type="EMBL" id="AQW87840.1"/>
    </source>
</evidence>
<dbReference type="AlphaFoldDB" id="A0A1S6U834"/>
<dbReference type="GO" id="GO:0005886">
    <property type="term" value="C:plasma membrane"/>
    <property type="evidence" value="ECO:0007669"/>
    <property type="project" value="TreeGrafter"/>
</dbReference>
<proteinExistence type="inferred from homology"/>
<reference evidence="11" key="1">
    <citation type="submission" date="2016-09" db="EMBL/GenBank/DDBJ databases">
        <title>Comparative genomics of the Campylobacter concisus group.</title>
        <authorList>
            <person name="Miller W.G."/>
            <person name="Yee E."/>
            <person name="Chapman M.H."/>
            <person name="Huynh S."/>
            <person name="Bono J.L."/>
            <person name="On S.L.W."/>
            <person name="StLeger J."/>
            <person name="Foster G."/>
            <person name="Parker C.T."/>
        </authorList>
    </citation>
    <scope>NUCLEOTIDE SEQUENCE [LARGE SCALE GENOMIC DNA]</scope>
    <source>
        <strain evidence="11">RM18021</strain>
    </source>
</reference>
<dbReference type="Pfam" id="PF00375">
    <property type="entry name" value="SDF"/>
    <property type="match status" value="1"/>
</dbReference>
<keyword evidence="11" id="KW-1185">Reference proteome</keyword>
<evidence type="ECO:0000256" key="9">
    <source>
        <dbReference type="SAM" id="Phobius"/>
    </source>
</evidence>
<evidence type="ECO:0000256" key="4">
    <source>
        <dbReference type="ARBA" id="ARBA00022692"/>
    </source>
</evidence>